<feature type="non-terminal residue" evidence="1">
    <location>
        <position position="1"/>
    </location>
</feature>
<comment type="caution">
    <text evidence="1">The sequence shown here is derived from an EMBL/GenBank/DDBJ whole genome shotgun (WGS) entry which is preliminary data.</text>
</comment>
<keyword evidence="2" id="KW-1185">Reference proteome</keyword>
<protein>
    <submittedName>
        <fullName evidence="1">Uncharacterized protein</fullName>
    </submittedName>
</protein>
<accession>A0AAV1RJ42</accession>
<dbReference type="Proteomes" id="UP001314170">
    <property type="component" value="Unassembled WGS sequence"/>
</dbReference>
<dbReference type="AlphaFoldDB" id="A0AAV1RJ42"/>
<dbReference type="EMBL" id="CAWUPB010000994">
    <property type="protein sequence ID" value="CAK7335382.1"/>
    <property type="molecule type" value="Genomic_DNA"/>
</dbReference>
<gene>
    <name evidence="1" type="ORF">DCAF_LOCUS10374</name>
</gene>
<reference evidence="1 2" key="1">
    <citation type="submission" date="2024-01" db="EMBL/GenBank/DDBJ databases">
        <authorList>
            <person name="Waweru B."/>
        </authorList>
    </citation>
    <scope>NUCLEOTIDE SEQUENCE [LARGE SCALE GENOMIC DNA]</scope>
</reference>
<evidence type="ECO:0000313" key="2">
    <source>
        <dbReference type="Proteomes" id="UP001314170"/>
    </source>
</evidence>
<sequence>SIKRFVCIKTVSIVGLNYYTDAAANSSNVISRAHYHLWKNGTGREDLSLTMEGRMSKGKDMDSHELNLNKIMNTHFTYKVTAMLLESRSLR</sequence>
<evidence type="ECO:0000313" key="1">
    <source>
        <dbReference type="EMBL" id="CAK7335382.1"/>
    </source>
</evidence>
<name>A0AAV1RJ42_9ROSI</name>
<organism evidence="1 2">
    <name type="scientific">Dovyalis caffra</name>
    <dbReference type="NCBI Taxonomy" id="77055"/>
    <lineage>
        <taxon>Eukaryota</taxon>
        <taxon>Viridiplantae</taxon>
        <taxon>Streptophyta</taxon>
        <taxon>Embryophyta</taxon>
        <taxon>Tracheophyta</taxon>
        <taxon>Spermatophyta</taxon>
        <taxon>Magnoliopsida</taxon>
        <taxon>eudicotyledons</taxon>
        <taxon>Gunneridae</taxon>
        <taxon>Pentapetalae</taxon>
        <taxon>rosids</taxon>
        <taxon>fabids</taxon>
        <taxon>Malpighiales</taxon>
        <taxon>Salicaceae</taxon>
        <taxon>Flacourtieae</taxon>
        <taxon>Dovyalis</taxon>
    </lineage>
</organism>
<proteinExistence type="predicted"/>